<dbReference type="Gene3D" id="3.40.50.12660">
    <property type="match status" value="1"/>
</dbReference>
<proteinExistence type="inferred from homology"/>
<dbReference type="OrthoDB" id="3223806at2759"/>
<organism evidence="4 5">
    <name type="scientific">Cyclocybe aegerita</name>
    <name type="common">Black poplar mushroom</name>
    <name type="synonym">Agrocybe aegerita</name>
    <dbReference type="NCBI Taxonomy" id="1973307"/>
    <lineage>
        <taxon>Eukaryota</taxon>
        <taxon>Fungi</taxon>
        <taxon>Dikarya</taxon>
        <taxon>Basidiomycota</taxon>
        <taxon>Agaricomycotina</taxon>
        <taxon>Agaricomycetes</taxon>
        <taxon>Agaricomycetidae</taxon>
        <taxon>Agaricales</taxon>
        <taxon>Agaricineae</taxon>
        <taxon>Bolbitiaceae</taxon>
        <taxon>Cyclocybe</taxon>
    </lineage>
</organism>
<name>A0A8S0X8J0_CYCAE</name>
<evidence type="ECO:0000256" key="2">
    <source>
        <dbReference type="SAM" id="MobiDB-lite"/>
    </source>
</evidence>
<protein>
    <recommendedName>
        <fullName evidence="3">Peptidase C14 caspase domain-containing protein</fullName>
    </recommendedName>
</protein>
<dbReference type="AlphaFoldDB" id="A0A8S0X8J0"/>
<accession>A0A8S0X8J0</accession>
<feature type="region of interest" description="Disordered" evidence="2">
    <location>
        <begin position="1040"/>
        <end position="1093"/>
    </location>
</feature>
<evidence type="ECO:0000259" key="3">
    <source>
        <dbReference type="Pfam" id="PF00656"/>
    </source>
</evidence>
<dbReference type="GO" id="GO:0004197">
    <property type="term" value="F:cysteine-type endopeptidase activity"/>
    <property type="evidence" value="ECO:0007669"/>
    <property type="project" value="InterPro"/>
</dbReference>
<reference evidence="4 5" key="1">
    <citation type="submission" date="2020-01" db="EMBL/GenBank/DDBJ databases">
        <authorList>
            <person name="Gupta K D."/>
        </authorList>
    </citation>
    <scope>NUCLEOTIDE SEQUENCE [LARGE SCALE GENOMIC DNA]</scope>
</reference>
<feature type="domain" description="Peptidase C14 caspase" evidence="3">
    <location>
        <begin position="573"/>
        <end position="909"/>
    </location>
</feature>
<evidence type="ECO:0000313" key="5">
    <source>
        <dbReference type="Proteomes" id="UP000467700"/>
    </source>
</evidence>
<keyword evidence="5" id="KW-1185">Reference proteome</keyword>
<feature type="compositionally biased region" description="Pro residues" evidence="2">
    <location>
        <begin position="1083"/>
        <end position="1093"/>
    </location>
</feature>
<feature type="region of interest" description="Disordered" evidence="2">
    <location>
        <begin position="795"/>
        <end position="817"/>
    </location>
</feature>
<dbReference type="GO" id="GO:0005737">
    <property type="term" value="C:cytoplasm"/>
    <property type="evidence" value="ECO:0007669"/>
    <property type="project" value="TreeGrafter"/>
</dbReference>
<sequence>MLSGRRLSSQPTSRPLRRSGQSLFASATNTRVINSGLSTTQGPRTNLTINVTNGEIERPSIDRAHQTADQSFRIDSPQASQGNTASLGNSAWSPPVVQNESSAEIYARQMTSRARGFPLWNSGPNNNLPVEYRRTGVRLGDVGIITSWGSFSFLFNIFVPADDPVNAGRVPEGFIPLPFSIHAIDVDKRSEFGPKSYIASGTSSVNMSESDSASVLTFKMSTPEGAVLAMPEGAISETIESVDSIRKYVEANILNWYQYANGVRGRGARNGDIRVVLGHDKSNSCGMAITTNATPEVDCSLKFSDLHERRSIPTYTWEHSGLTDVRTGLTQREVEEIRNGDASPPENGKYVNQCLFIRALNPTLANNVWAQLYGRQPQIFFDWWVITRRHKCEFSARQIAMWWTKDSKYYRGNIYGLSPIYRYQQYVVREGPTSSSCDTRETLRLALYKFPDAKMAITEDSNWMAILKIGEVIQWNEAFCRQVLEAHQVDEDNGVLFLRKTDLITSTNDELSRLQNDGCVEQSSQEYDLNSVLGGMMALAQQSEAQQSQLNMPLCKPALSEASAPVAQHKGIRRALLISIENVCNSDSLHLRGSHEDAKRLGALLQEKYQYSPRDITYLLDSPGYEHPTRGNIIKHAALLVADAKAHDQFFFHCSGLSDQSYREDSTPPCEEIDGGDECTLASGSDVTQELQELLVNSLPPGASLMAVFDSCHSGTLLDLPHYRCNRVYLPFVNQGVHKTRSRWARQMPSPKADSDRVAYPNNGIMASTYMPHLHSAAWKWFSSFSNARVNLPTHQQPLSEARDKNPTAATVESTQELSVDTQGAQWCDSAPMYNSPDPNFQCNGFDCRSRTYPHTANVISISSSVDDQPTWEEKDGSSMTMALIEFLSTENPHPKLTDLLSNLSFTLHAHAMKLRDQAAVNFRSKMKKLNGRRFKKDKEPLNAQSNFSLERINFQIPELSSLQPLAQTRSEDALTTPQKQQQKAHQALRELAQNQSPCRRHLPAARPETPTPPAAARVQRTATRLSSWTAWESELLASPRRRRVQNNGDENRAPHASSSTSVTSNRRTMMCPRLAPLTPLLTPQPPTAQPNA</sequence>
<evidence type="ECO:0000256" key="1">
    <source>
        <dbReference type="ARBA" id="ARBA00009005"/>
    </source>
</evidence>
<dbReference type="PANTHER" id="PTHR48104">
    <property type="entry name" value="METACASPASE-4"/>
    <property type="match status" value="1"/>
</dbReference>
<feature type="compositionally biased region" description="Polar residues" evidence="2">
    <location>
        <begin position="77"/>
        <end position="95"/>
    </location>
</feature>
<comment type="similarity">
    <text evidence="1">Belongs to the peptidase C14B family.</text>
</comment>
<dbReference type="InterPro" id="IPR050452">
    <property type="entry name" value="Metacaspase"/>
</dbReference>
<comment type="caution">
    <text evidence="4">The sequence shown here is derived from an EMBL/GenBank/DDBJ whole genome shotgun (WGS) entry which is preliminary data.</text>
</comment>
<dbReference type="Proteomes" id="UP000467700">
    <property type="component" value="Unassembled WGS sequence"/>
</dbReference>
<dbReference type="EMBL" id="CACVBS010000090">
    <property type="protein sequence ID" value="CAA7270462.1"/>
    <property type="molecule type" value="Genomic_DNA"/>
</dbReference>
<gene>
    <name evidence="4" type="ORF">AAE3_LOCUS12775</name>
</gene>
<feature type="region of interest" description="Disordered" evidence="2">
    <location>
        <begin position="969"/>
        <end position="1024"/>
    </location>
</feature>
<dbReference type="InterPro" id="IPR011600">
    <property type="entry name" value="Pept_C14_caspase"/>
</dbReference>
<dbReference type="PANTHER" id="PTHR48104:SF30">
    <property type="entry name" value="METACASPASE-1"/>
    <property type="match status" value="1"/>
</dbReference>
<dbReference type="Pfam" id="PF00656">
    <property type="entry name" value="Peptidase_C14"/>
    <property type="match status" value="1"/>
</dbReference>
<feature type="compositionally biased region" description="Polar residues" evidence="2">
    <location>
        <begin position="969"/>
        <end position="985"/>
    </location>
</feature>
<feature type="region of interest" description="Disordered" evidence="2">
    <location>
        <begin position="64"/>
        <end position="95"/>
    </location>
</feature>
<feature type="compositionally biased region" description="Polar residues" evidence="2">
    <location>
        <begin position="808"/>
        <end position="817"/>
    </location>
</feature>
<evidence type="ECO:0000313" key="4">
    <source>
        <dbReference type="EMBL" id="CAA7270462.1"/>
    </source>
</evidence>
<feature type="region of interest" description="Disordered" evidence="2">
    <location>
        <begin position="1"/>
        <end position="23"/>
    </location>
</feature>
<dbReference type="GO" id="GO:0006508">
    <property type="term" value="P:proteolysis"/>
    <property type="evidence" value="ECO:0007669"/>
    <property type="project" value="InterPro"/>
</dbReference>